<organism evidence="2 3">
    <name type="scientific">Thermus scotoductus</name>
    <dbReference type="NCBI Taxonomy" id="37636"/>
    <lineage>
        <taxon>Bacteria</taxon>
        <taxon>Thermotogati</taxon>
        <taxon>Deinococcota</taxon>
        <taxon>Deinococci</taxon>
        <taxon>Thermales</taxon>
        <taxon>Thermaceae</taxon>
        <taxon>Thermus</taxon>
    </lineage>
</organism>
<evidence type="ECO:0000256" key="1">
    <source>
        <dbReference type="SAM" id="MobiDB-lite"/>
    </source>
</evidence>
<feature type="region of interest" description="Disordered" evidence="1">
    <location>
        <begin position="42"/>
        <end position="71"/>
    </location>
</feature>
<name>A0A430SCY4_THESC</name>
<dbReference type="Proteomes" id="UP000286928">
    <property type="component" value="Unassembled WGS sequence"/>
</dbReference>
<protein>
    <submittedName>
        <fullName evidence="2">Uncharacterized protein</fullName>
    </submittedName>
</protein>
<reference evidence="2 3" key="1">
    <citation type="journal article" date="2019" name="Extremophiles">
        <title>Biogeography of thermophiles and predominance of Thermus scotoductus in domestic water heaters.</title>
        <authorList>
            <person name="Wilpiszeski R.L."/>
            <person name="Zhang Z."/>
            <person name="House C.H."/>
        </authorList>
    </citation>
    <scope>NUCLEOTIDE SEQUENCE [LARGE SCALE GENOMIC DNA]</scope>
    <source>
        <strain evidence="2 3">20_S20</strain>
    </source>
</reference>
<evidence type="ECO:0000313" key="2">
    <source>
        <dbReference type="EMBL" id="RTH34329.1"/>
    </source>
</evidence>
<evidence type="ECO:0000313" key="3">
    <source>
        <dbReference type="Proteomes" id="UP000286928"/>
    </source>
</evidence>
<dbReference type="AlphaFoldDB" id="A0A430SCY4"/>
<gene>
    <name evidence="2" type="ORF">CSW33_01930</name>
</gene>
<comment type="caution">
    <text evidence="2">The sequence shown here is derived from an EMBL/GenBank/DDBJ whole genome shotgun (WGS) entry which is preliminary data.</text>
</comment>
<dbReference type="EMBL" id="PEMD01000037">
    <property type="protein sequence ID" value="RTH34329.1"/>
    <property type="molecule type" value="Genomic_DNA"/>
</dbReference>
<proteinExistence type="predicted"/>
<accession>A0A430SCY4</accession>
<sequence length="71" mass="7717">MVEAVAKGRFHLYAVEEVDQAIELLFGRKAYWVHDKVREVPRGVQPGNPLHEGERGLPGGVLASRGGGPDP</sequence>